<reference evidence="1 2" key="1">
    <citation type="submission" date="2014-06" db="EMBL/GenBank/DDBJ databases">
        <title>Saccharopolyspora rectivirgula DSM-43113 Genome sequencing.</title>
        <authorList>
            <person name="Barrera C."/>
            <person name="Millon L."/>
            <person name="Rognon B."/>
            <person name="Zaugg C."/>
            <person name="Monod M."/>
        </authorList>
    </citation>
    <scope>NUCLEOTIDE SEQUENCE [LARGE SCALE GENOMIC DNA]</scope>
    <source>
        <strain evidence="1 2">DSM 43113</strain>
    </source>
</reference>
<keyword evidence="2" id="KW-1185">Reference proteome</keyword>
<proteinExistence type="predicted"/>
<evidence type="ECO:0000313" key="2">
    <source>
        <dbReference type="Proteomes" id="UP000031419"/>
    </source>
</evidence>
<dbReference type="EMBL" id="JNVU01000025">
    <property type="protein sequence ID" value="KEI44408.1"/>
    <property type="molecule type" value="Genomic_DNA"/>
</dbReference>
<organism evidence="1 2">
    <name type="scientific">Saccharopolyspora rectivirgula</name>
    <dbReference type="NCBI Taxonomy" id="28042"/>
    <lineage>
        <taxon>Bacteria</taxon>
        <taxon>Bacillati</taxon>
        <taxon>Actinomycetota</taxon>
        <taxon>Actinomycetes</taxon>
        <taxon>Pseudonocardiales</taxon>
        <taxon>Pseudonocardiaceae</taxon>
        <taxon>Saccharopolyspora</taxon>
    </lineage>
</organism>
<dbReference type="AlphaFoldDB" id="A0A073AX94"/>
<comment type="caution">
    <text evidence="1">The sequence shown here is derived from an EMBL/GenBank/DDBJ whole genome shotgun (WGS) entry which is preliminary data.</text>
</comment>
<gene>
    <name evidence="1" type="ORF">GU90_09490</name>
</gene>
<evidence type="ECO:0000313" key="1">
    <source>
        <dbReference type="EMBL" id="KEI44408.1"/>
    </source>
</evidence>
<dbReference type="Proteomes" id="UP000031419">
    <property type="component" value="Unassembled WGS sequence"/>
</dbReference>
<name>A0A073AX94_9PSEU</name>
<protein>
    <submittedName>
        <fullName evidence="1">Uncharacterized protein</fullName>
    </submittedName>
</protein>
<sequence length="97" mass="10944">MFLESSSDFVNSIGSLTKTLIKLTDRGLGCLAGFAFMRLRSPLQGCLEVCPKLLKLTFHFLPLRNGFLSWLRQLGGLERSGHLLAVLFRRTDIARLY</sequence>
<accession>A0A073AX94</accession>